<reference evidence="3 4" key="1">
    <citation type="submission" date="2016-11" db="EMBL/GenBank/DDBJ databases">
        <authorList>
            <person name="Jaros S."/>
            <person name="Januszkiewicz K."/>
            <person name="Wedrychowicz H."/>
        </authorList>
    </citation>
    <scope>NUCLEOTIDE SEQUENCE [LARGE SCALE GENOMIC DNA]</scope>
    <source>
        <strain evidence="3 4">DSM 9297</strain>
    </source>
</reference>
<protein>
    <recommendedName>
        <fullName evidence="2">Inner membrane protein YgaP-like transmembrane domain-containing protein</fullName>
    </recommendedName>
</protein>
<evidence type="ECO:0000256" key="1">
    <source>
        <dbReference type="SAM" id="Phobius"/>
    </source>
</evidence>
<keyword evidence="4" id="KW-1185">Reference proteome</keyword>
<sequence length="69" mass="6764">METNVGSTDTLVRIVVGALAGAVSLAGLAGALEVQGVVSLVLGIVAALMLGTAFTSKCALYSVLGVSTR</sequence>
<feature type="transmembrane region" description="Helical" evidence="1">
    <location>
        <begin position="12"/>
        <end position="32"/>
    </location>
</feature>
<accession>A0A1M5NS28</accession>
<organism evidence="3 4">
    <name type="scientific">Halobaculum gomorrense</name>
    <dbReference type="NCBI Taxonomy" id="43928"/>
    <lineage>
        <taxon>Archaea</taxon>
        <taxon>Methanobacteriati</taxon>
        <taxon>Methanobacteriota</taxon>
        <taxon>Stenosarchaea group</taxon>
        <taxon>Halobacteria</taxon>
        <taxon>Halobacteriales</taxon>
        <taxon>Haloferacaceae</taxon>
        <taxon>Halobaculum</taxon>
    </lineage>
</organism>
<evidence type="ECO:0000259" key="2">
    <source>
        <dbReference type="Pfam" id="PF11127"/>
    </source>
</evidence>
<feature type="transmembrane region" description="Helical" evidence="1">
    <location>
        <begin position="38"/>
        <end position="64"/>
    </location>
</feature>
<dbReference type="Pfam" id="PF11127">
    <property type="entry name" value="YgaP-like_TM"/>
    <property type="match status" value="1"/>
</dbReference>
<proteinExistence type="predicted"/>
<keyword evidence="1" id="KW-1133">Transmembrane helix</keyword>
<evidence type="ECO:0000313" key="4">
    <source>
        <dbReference type="Proteomes" id="UP000184357"/>
    </source>
</evidence>
<keyword evidence="1" id="KW-0812">Transmembrane</keyword>
<dbReference type="RefSeq" id="WP_073307785.1">
    <property type="nucleotide sequence ID" value="NZ_FQWV01000003.1"/>
</dbReference>
<feature type="domain" description="Inner membrane protein YgaP-like transmembrane" evidence="2">
    <location>
        <begin position="1"/>
        <end position="68"/>
    </location>
</feature>
<dbReference type="Proteomes" id="UP000184357">
    <property type="component" value="Unassembled WGS sequence"/>
</dbReference>
<name>A0A1M5NS28_9EURY</name>
<keyword evidence="1" id="KW-0472">Membrane</keyword>
<dbReference type="EMBL" id="FQWV01000003">
    <property type="protein sequence ID" value="SHG92351.1"/>
    <property type="molecule type" value="Genomic_DNA"/>
</dbReference>
<gene>
    <name evidence="3" type="ORF">SAMN05443636_1328</name>
</gene>
<dbReference type="OrthoDB" id="100832at2157"/>
<dbReference type="AlphaFoldDB" id="A0A1M5NS28"/>
<evidence type="ECO:0000313" key="3">
    <source>
        <dbReference type="EMBL" id="SHG92351.1"/>
    </source>
</evidence>
<dbReference type="InterPro" id="IPR021309">
    <property type="entry name" value="YgaP-like_TM"/>
</dbReference>